<evidence type="ECO:0000313" key="3">
    <source>
        <dbReference type="EMBL" id="CRL63740.1"/>
    </source>
</evidence>
<dbReference type="EMBL" id="JAEKCB010000006">
    <property type="protein sequence ID" value="MBJ2118483.1"/>
    <property type="molecule type" value="Genomic_DNA"/>
</dbReference>
<dbReference type="AlphaFoldDB" id="A0A0G4QD13"/>
<name>A0A0G4QD13_9GAMM</name>
<reference evidence="4 6" key="3">
    <citation type="submission" date="2020-12" db="EMBL/GenBank/DDBJ databases">
        <title>Enhanced detection system for hospital associated transmission using whole genome sequencing surveillance.</title>
        <authorList>
            <person name="Harrison L.H."/>
            <person name="Van Tyne D."/>
            <person name="Marsh J.W."/>
            <person name="Griffith M.P."/>
            <person name="Snyder D.J."/>
            <person name="Cooper V.S."/>
            <person name="Mustapha M."/>
        </authorList>
    </citation>
    <scope>NUCLEOTIDE SEQUENCE [LARGE SCALE GENOMIC DNA]</scope>
    <source>
        <strain evidence="4 6">PR00195</strain>
    </source>
</reference>
<reference evidence="5" key="2">
    <citation type="submission" date="2015-06" db="EMBL/GenBank/DDBJ databases">
        <authorList>
            <person name="Urmite Genomes"/>
        </authorList>
    </citation>
    <scope>NUCLEOTIDE SEQUENCE [LARGE SCALE GENOMIC DNA]</scope>
    <source>
        <strain evidence="5">CSUR P1867</strain>
    </source>
</reference>
<dbReference type="EMBL" id="CVRY01000005">
    <property type="protein sequence ID" value="CRL63740.1"/>
    <property type="molecule type" value="Genomic_DNA"/>
</dbReference>
<sequence>MKLIACCKVVHDEQDITTRPDRTLATDNAGLKISLYDLNAIETAVEIASAIGDSTVTALSVGTSAMVENAKIKKDILSRGPDALTLVADDACNALYSTDTANIIAQAAQKMGFDLLVFGEGSGDLYAQQTGLAVGEYLGLPCVNAVNKITVEGDKIIVERDLENITEELELTLPAVVCVTSSINTPKLPSMKAILAANKKPVEKLGLGDIGVDISALTVVQTQVCAPEQTDRLGIILEGDSDENIATFAEHLRQAVNQ</sequence>
<keyword evidence="1" id="KW-0249">Electron transport</keyword>
<dbReference type="Proteomes" id="UP000619976">
    <property type="component" value="Unassembled WGS sequence"/>
</dbReference>
<gene>
    <name evidence="3" type="primary">etfB_1</name>
    <name evidence="4" type="synonym">fixA</name>
    <name evidence="3" type="ORF">BN1804_02642</name>
    <name evidence="4" type="ORF">JFQ69_12530</name>
</gene>
<dbReference type="CDD" id="cd01714">
    <property type="entry name" value="ETF_beta"/>
    <property type="match status" value="1"/>
</dbReference>
<evidence type="ECO:0000313" key="5">
    <source>
        <dbReference type="Proteomes" id="UP000183920"/>
    </source>
</evidence>
<dbReference type="InterPro" id="IPR033948">
    <property type="entry name" value="ETF_beta_N"/>
</dbReference>
<dbReference type="InterPro" id="IPR012255">
    <property type="entry name" value="ETF_b"/>
</dbReference>
<dbReference type="PANTHER" id="PTHR21294">
    <property type="entry name" value="ELECTRON TRANSFER FLAVOPROTEIN BETA-SUBUNIT"/>
    <property type="match status" value="1"/>
</dbReference>
<proteinExistence type="predicted"/>
<evidence type="ECO:0000256" key="1">
    <source>
        <dbReference type="ARBA" id="ARBA00022982"/>
    </source>
</evidence>
<evidence type="ECO:0000313" key="4">
    <source>
        <dbReference type="EMBL" id="MBJ2118483.1"/>
    </source>
</evidence>
<protein>
    <submittedName>
        <fullName evidence="4">Electron transfer flavoprotein FixA</fullName>
    </submittedName>
    <submittedName>
        <fullName evidence="3">Electron transfer flavoprotein subunit beta</fullName>
    </submittedName>
</protein>
<organism evidence="3 5">
    <name type="scientific">Proteus penneri</name>
    <dbReference type="NCBI Taxonomy" id="102862"/>
    <lineage>
        <taxon>Bacteria</taxon>
        <taxon>Pseudomonadati</taxon>
        <taxon>Pseudomonadota</taxon>
        <taxon>Gammaproteobacteria</taxon>
        <taxon>Enterobacterales</taxon>
        <taxon>Morganellaceae</taxon>
        <taxon>Proteus</taxon>
    </lineage>
</organism>
<accession>A0A0G4QD13</accession>
<dbReference type="SUPFAM" id="SSF52402">
    <property type="entry name" value="Adenine nucleotide alpha hydrolases-like"/>
    <property type="match status" value="1"/>
</dbReference>
<dbReference type="Gene3D" id="3.40.50.620">
    <property type="entry name" value="HUPs"/>
    <property type="match status" value="1"/>
</dbReference>
<dbReference type="Proteomes" id="UP000183920">
    <property type="component" value="Unassembled WGS sequence"/>
</dbReference>
<dbReference type="Pfam" id="PF01012">
    <property type="entry name" value="ETF"/>
    <property type="match status" value="1"/>
</dbReference>
<keyword evidence="6" id="KW-1185">Reference proteome</keyword>
<evidence type="ECO:0000313" key="6">
    <source>
        <dbReference type="Proteomes" id="UP000619976"/>
    </source>
</evidence>
<dbReference type="PIRSF" id="PIRSF000090">
    <property type="entry name" value="Beta-ETF"/>
    <property type="match status" value="1"/>
</dbReference>
<feature type="domain" description="Electron transfer flavoprotein alpha/beta-subunit N-terminal" evidence="2">
    <location>
        <begin position="21"/>
        <end position="214"/>
    </location>
</feature>
<dbReference type="PANTHER" id="PTHR21294:SF17">
    <property type="entry name" value="PROTEIN FIXA"/>
    <property type="match status" value="1"/>
</dbReference>
<dbReference type="RefSeq" id="WP_006536184.1">
    <property type="nucleotide sequence ID" value="NZ_CAXOKJ010000020.1"/>
</dbReference>
<evidence type="ECO:0000259" key="2">
    <source>
        <dbReference type="SMART" id="SM00893"/>
    </source>
</evidence>
<reference evidence="3" key="1">
    <citation type="submission" date="2015-06" db="EMBL/GenBank/DDBJ databases">
        <authorList>
            <person name="Urmite Genomes Urmite Genomes"/>
        </authorList>
    </citation>
    <scope>NUCLEOTIDE SEQUENCE [LARGE SCALE GENOMIC DNA]</scope>
    <source>
        <strain evidence="3">CSUR P1867</strain>
    </source>
</reference>
<dbReference type="InterPro" id="IPR014730">
    <property type="entry name" value="ETF_a/b_N"/>
</dbReference>
<dbReference type="NCBIfam" id="NF002888">
    <property type="entry name" value="PRK03359.1"/>
    <property type="match status" value="1"/>
</dbReference>
<dbReference type="GO" id="GO:0009055">
    <property type="term" value="F:electron transfer activity"/>
    <property type="evidence" value="ECO:0007669"/>
    <property type="project" value="InterPro"/>
</dbReference>
<dbReference type="SMART" id="SM00893">
    <property type="entry name" value="ETF"/>
    <property type="match status" value="1"/>
</dbReference>
<keyword evidence="1" id="KW-0813">Transport</keyword>
<dbReference type="InterPro" id="IPR014729">
    <property type="entry name" value="Rossmann-like_a/b/a_fold"/>
</dbReference>